<evidence type="ECO:0000313" key="1">
    <source>
        <dbReference type="EMBL" id="KAJ9093683.1"/>
    </source>
</evidence>
<gene>
    <name evidence="1" type="ORF">QFC20_007077</name>
</gene>
<reference evidence="1" key="1">
    <citation type="submission" date="2023-04" db="EMBL/GenBank/DDBJ databases">
        <title>Draft Genome sequencing of Naganishia species isolated from polar environments using Oxford Nanopore Technology.</title>
        <authorList>
            <person name="Leo P."/>
            <person name="Venkateswaran K."/>
        </authorList>
    </citation>
    <scope>NUCLEOTIDE SEQUENCE</scope>
    <source>
        <strain evidence="1">MNA-CCFEE 5262</strain>
    </source>
</reference>
<evidence type="ECO:0000313" key="2">
    <source>
        <dbReference type="Proteomes" id="UP001230649"/>
    </source>
</evidence>
<comment type="caution">
    <text evidence="1">The sequence shown here is derived from an EMBL/GenBank/DDBJ whole genome shotgun (WGS) entry which is preliminary data.</text>
</comment>
<accession>A0ACC2V2V6</accession>
<name>A0ACC2V2V6_9TREE</name>
<dbReference type="Proteomes" id="UP001230649">
    <property type="component" value="Unassembled WGS sequence"/>
</dbReference>
<keyword evidence="2" id="KW-1185">Reference proteome</keyword>
<organism evidence="1 2">
    <name type="scientific">Naganishia adeliensis</name>
    <dbReference type="NCBI Taxonomy" id="92952"/>
    <lineage>
        <taxon>Eukaryota</taxon>
        <taxon>Fungi</taxon>
        <taxon>Dikarya</taxon>
        <taxon>Basidiomycota</taxon>
        <taxon>Agaricomycotina</taxon>
        <taxon>Tremellomycetes</taxon>
        <taxon>Filobasidiales</taxon>
        <taxon>Filobasidiaceae</taxon>
        <taxon>Naganishia</taxon>
    </lineage>
</organism>
<dbReference type="EMBL" id="JASBWS010000150">
    <property type="protein sequence ID" value="KAJ9093683.1"/>
    <property type="molecule type" value="Genomic_DNA"/>
</dbReference>
<sequence>MASQSCTGSGSSRPRPRPRNIVPGPTYNADANNSWVFDNAEEFQRQYGAAAVLTEEELQVMQQADDDALREAIEEGLRIDQAAVANQQDVGDEADLDEEKDGSSEEEQADPPKMTVADDENAFAGGIADRVKRRDKNDGVNSAAQDDATQGKPRASTTGGPAVVRGKGRVKGKAKRA</sequence>
<proteinExistence type="predicted"/>
<protein>
    <submittedName>
        <fullName evidence="1">Uncharacterized protein</fullName>
    </submittedName>
</protein>